<comment type="caution">
    <text evidence="3">The sequence shown here is derived from an EMBL/GenBank/DDBJ whole genome shotgun (WGS) entry which is preliminary data.</text>
</comment>
<feature type="compositionally biased region" description="Pro residues" evidence="1">
    <location>
        <begin position="363"/>
        <end position="380"/>
    </location>
</feature>
<feature type="region of interest" description="Disordered" evidence="1">
    <location>
        <begin position="220"/>
        <end position="242"/>
    </location>
</feature>
<dbReference type="GO" id="GO:0004523">
    <property type="term" value="F:RNA-DNA hybrid ribonuclease activity"/>
    <property type="evidence" value="ECO:0007669"/>
    <property type="project" value="InterPro"/>
</dbReference>
<accession>A0A3L6STG8</accession>
<evidence type="ECO:0000313" key="3">
    <source>
        <dbReference type="EMBL" id="RLN27752.1"/>
    </source>
</evidence>
<dbReference type="InterPro" id="IPR002156">
    <property type="entry name" value="RNaseH_domain"/>
</dbReference>
<dbReference type="Proteomes" id="UP000275267">
    <property type="component" value="Unassembled WGS sequence"/>
</dbReference>
<evidence type="ECO:0000313" key="4">
    <source>
        <dbReference type="Proteomes" id="UP000275267"/>
    </source>
</evidence>
<sequence>MESVEDLMKRMQLSEAEKKGIRIGSGNTVMPWGDNAPRASGKEGEAQQFSKNLRFIPEKRRWDGASSGRTEGNRYVPPWRGGGRSLSGGSVHLSAGRSGSDAPSWKKAIEVNANAAAGKGEEDEVTSPLKKCIGHEVVGKAKKNLFTGGGGIAGSMQEDVSGQMMVVHGGVKGRNEKNVGTKTRDLQAANHAGSDEKVALGGKTEERRFGTFKRRERVVERNTAAGKTPQLSRRKRSGEETPDVVMVDGEKVVGESEAGIRKAAEVGMGRVIVETDSMTTKAALSTNSFALAPVVGIIYEAKCLMNLSISSCALSYCSRDCNKVAHTLAEQGCKCSHGADLYWEGMPSGVENLMVGDLTEPISNPPPPPTKKIQIPPPPPQKKKRFDSPVVLLQDSSEIQITQRY</sequence>
<protein>
    <recommendedName>
        <fullName evidence="2">RNase H type-1 domain-containing protein</fullName>
    </recommendedName>
</protein>
<name>A0A3L6STG8_PANMI</name>
<gene>
    <name evidence="3" type="ORF">C2845_PM05G33580</name>
</gene>
<feature type="region of interest" description="Disordered" evidence="1">
    <location>
        <begin position="24"/>
        <end position="47"/>
    </location>
</feature>
<dbReference type="OrthoDB" id="690395at2759"/>
<dbReference type="InterPro" id="IPR044730">
    <property type="entry name" value="RNase_H-like_dom_plant"/>
</dbReference>
<evidence type="ECO:0000259" key="2">
    <source>
        <dbReference type="Pfam" id="PF13456"/>
    </source>
</evidence>
<proteinExistence type="predicted"/>
<reference evidence="4" key="1">
    <citation type="journal article" date="2019" name="Nat. Commun.">
        <title>The genome of broomcorn millet.</title>
        <authorList>
            <person name="Zou C."/>
            <person name="Miki D."/>
            <person name="Li D."/>
            <person name="Tang Q."/>
            <person name="Xiao L."/>
            <person name="Rajput S."/>
            <person name="Deng P."/>
            <person name="Jia W."/>
            <person name="Huang R."/>
            <person name="Zhang M."/>
            <person name="Sun Y."/>
            <person name="Hu J."/>
            <person name="Fu X."/>
            <person name="Schnable P.S."/>
            <person name="Li F."/>
            <person name="Zhang H."/>
            <person name="Feng B."/>
            <person name="Zhu X."/>
            <person name="Liu R."/>
            <person name="Schnable J.C."/>
            <person name="Zhu J.-K."/>
            <person name="Zhang H."/>
        </authorList>
    </citation>
    <scope>NUCLEOTIDE SEQUENCE [LARGE SCALE GENOMIC DNA]</scope>
</reference>
<dbReference type="EMBL" id="PQIB02000003">
    <property type="protein sequence ID" value="RLN27752.1"/>
    <property type="molecule type" value="Genomic_DNA"/>
</dbReference>
<organism evidence="3 4">
    <name type="scientific">Panicum miliaceum</name>
    <name type="common">Proso millet</name>
    <name type="synonym">Broomcorn millet</name>
    <dbReference type="NCBI Taxonomy" id="4540"/>
    <lineage>
        <taxon>Eukaryota</taxon>
        <taxon>Viridiplantae</taxon>
        <taxon>Streptophyta</taxon>
        <taxon>Embryophyta</taxon>
        <taxon>Tracheophyta</taxon>
        <taxon>Spermatophyta</taxon>
        <taxon>Magnoliopsida</taxon>
        <taxon>Liliopsida</taxon>
        <taxon>Poales</taxon>
        <taxon>Poaceae</taxon>
        <taxon>PACMAD clade</taxon>
        <taxon>Panicoideae</taxon>
        <taxon>Panicodae</taxon>
        <taxon>Paniceae</taxon>
        <taxon>Panicinae</taxon>
        <taxon>Panicum</taxon>
        <taxon>Panicum sect. Panicum</taxon>
    </lineage>
</organism>
<evidence type="ECO:0000256" key="1">
    <source>
        <dbReference type="SAM" id="MobiDB-lite"/>
    </source>
</evidence>
<dbReference type="AlphaFoldDB" id="A0A3L6STG8"/>
<dbReference type="CDD" id="cd06222">
    <property type="entry name" value="RNase_H_like"/>
    <property type="match status" value="1"/>
</dbReference>
<dbReference type="Pfam" id="PF13456">
    <property type="entry name" value="RVT_3"/>
    <property type="match status" value="1"/>
</dbReference>
<feature type="domain" description="RNase H type-1" evidence="2">
    <location>
        <begin position="259"/>
        <end position="331"/>
    </location>
</feature>
<feature type="region of interest" description="Disordered" evidence="1">
    <location>
        <begin position="356"/>
        <end position="389"/>
    </location>
</feature>
<keyword evidence="4" id="KW-1185">Reference proteome</keyword>
<feature type="region of interest" description="Disordered" evidence="1">
    <location>
        <begin position="62"/>
        <end position="103"/>
    </location>
</feature>
<dbReference type="GO" id="GO:0003676">
    <property type="term" value="F:nucleic acid binding"/>
    <property type="evidence" value="ECO:0007669"/>
    <property type="project" value="InterPro"/>
</dbReference>